<sequence>MGRRPPRLRRAWTITQDSGRQMPPTATASQPMTTAGDPQQTSMEAPGRWARTRTSPTLPSHLHIEAPKGSQIMRVTDPGRWVQKP</sequence>
<evidence type="ECO:0000313" key="3">
    <source>
        <dbReference type="Proteomes" id="UP000824782"/>
    </source>
</evidence>
<feature type="compositionally biased region" description="Basic residues" evidence="1">
    <location>
        <begin position="1"/>
        <end position="10"/>
    </location>
</feature>
<keyword evidence="3" id="KW-1185">Reference proteome</keyword>
<evidence type="ECO:0000313" key="2">
    <source>
        <dbReference type="EMBL" id="KAG8535204.1"/>
    </source>
</evidence>
<feature type="region of interest" description="Disordered" evidence="1">
    <location>
        <begin position="1"/>
        <end position="85"/>
    </location>
</feature>
<reference evidence="2" key="1">
    <citation type="thesis" date="2020" institute="ProQuest LLC" country="789 East Eisenhower Parkway, Ann Arbor, MI, USA">
        <title>Comparative Genomics and Chromosome Evolution.</title>
        <authorList>
            <person name="Mudd A.B."/>
        </authorList>
    </citation>
    <scope>NUCLEOTIDE SEQUENCE</scope>
    <source>
        <strain evidence="2">237g6f4</strain>
        <tissue evidence="2">Blood</tissue>
    </source>
</reference>
<organism evidence="2 3">
    <name type="scientific">Engystomops pustulosus</name>
    <name type="common">Tungara frog</name>
    <name type="synonym">Physalaemus pustulosus</name>
    <dbReference type="NCBI Taxonomy" id="76066"/>
    <lineage>
        <taxon>Eukaryota</taxon>
        <taxon>Metazoa</taxon>
        <taxon>Chordata</taxon>
        <taxon>Craniata</taxon>
        <taxon>Vertebrata</taxon>
        <taxon>Euteleostomi</taxon>
        <taxon>Amphibia</taxon>
        <taxon>Batrachia</taxon>
        <taxon>Anura</taxon>
        <taxon>Neobatrachia</taxon>
        <taxon>Hyloidea</taxon>
        <taxon>Leptodactylidae</taxon>
        <taxon>Leiuperinae</taxon>
        <taxon>Engystomops</taxon>
    </lineage>
</organism>
<dbReference type="EMBL" id="WNYA01075171">
    <property type="protein sequence ID" value="KAG8535204.1"/>
    <property type="molecule type" value="Genomic_DNA"/>
</dbReference>
<protein>
    <submittedName>
        <fullName evidence="2">Uncharacterized protein</fullName>
    </submittedName>
</protein>
<accession>A0AAV6YCC9</accession>
<gene>
    <name evidence="2" type="ORF">GDO81_029197</name>
</gene>
<evidence type="ECO:0000256" key="1">
    <source>
        <dbReference type="SAM" id="MobiDB-lite"/>
    </source>
</evidence>
<name>A0AAV6YCC9_ENGPU</name>
<comment type="caution">
    <text evidence="2">The sequence shown here is derived from an EMBL/GenBank/DDBJ whole genome shotgun (WGS) entry which is preliminary data.</text>
</comment>
<dbReference type="AlphaFoldDB" id="A0AAV6YCC9"/>
<feature type="compositionally biased region" description="Polar residues" evidence="1">
    <location>
        <begin position="13"/>
        <end position="43"/>
    </location>
</feature>
<dbReference type="Proteomes" id="UP000824782">
    <property type="component" value="Unassembled WGS sequence"/>
</dbReference>
<proteinExistence type="predicted"/>